<keyword evidence="2" id="KW-0032">Aminotransferase</keyword>
<comment type="caution">
    <text evidence="2">The sequence shown here is derived from an EMBL/GenBank/DDBJ whole genome shotgun (WGS) entry which is preliminary data.</text>
</comment>
<dbReference type="InterPro" id="IPR000192">
    <property type="entry name" value="Aminotrans_V_dom"/>
</dbReference>
<gene>
    <name evidence="2" type="ORF">H9738_13085</name>
</gene>
<accession>A0A9D2APA7</accession>
<evidence type="ECO:0000259" key="1">
    <source>
        <dbReference type="Pfam" id="PF00266"/>
    </source>
</evidence>
<dbReference type="GO" id="GO:0008483">
    <property type="term" value="F:transaminase activity"/>
    <property type="evidence" value="ECO:0007669"/>
    <property type="project" value="UniProtKB-KW"/>
</dbReference>
<dbReference type="Pfam" id="PF00266">
    <property type="entry name" value="Aminotran_5"/>
    <property type="match status" value="1"/>
</dbReference>
<dbReference type="PANTHER" id="PTHR43586">
    <property type="entry name" value="CYSTEINE DESULFURASE"/>
    <property type="match status" value="1"/>
</dbReference>
<dbReference type="PANTHER" id="PTHR43586:SF4">
    <property type="entry name" value="ISOPENICILLIN N EPIMERASE"/>
    <property type="match status" value="1"/>
</dbReference>
<dbReference type="Proteomes" id="UP000824230">
    <property type="component" value="Unassembled WGS sequence"/>
</dbReference>
<dbReference type="PROSITE" id="PS00018">
    <property type="entry name" value="EF_HAND_1"/>
    <property type="match status" value="1"/>
</dbReference>
<dbReference type="InterPro" id="IPR015424">
    <property type="entry name" value="PyrdxlP-dep_Trfase"/>
</dbReference>
<reference evidence="2" key="1">
    <citation type="journal article" date="2021" name="PeerJ">
        <title>Extensive microbial diversity within the chicken gut microbiome revealed by metagenomics and culture.</title>
        <authorList>
            <person name="Gilroy R."/>
            <person name="Ravi A."/>
            <person name="Getino M."/>
            <person name="Pursley I."/>
            <person name="Horton D.L."/>
            <person name="Alikhan N.F."/>
            <person name="Baker D."/>
            <person name="Gharbi K."/>
            <person name="Hall N."/>
            <person name="Watson M."/>
            <person name="Adriaenssens E.M."/>
            <person name="Foster-Nyarko E."/>
            <person name="Jarju S."/>
            <person name="Secka A."/>
            <person name="Antonio M."/>
            <person name="Oren A."/>
            <person name="Chaudhuri R.R."/>
            <person name="La Ragione R."/>
            <person name="Hildebrand F."/>
            <person name="Pallen M.J."/>
        </authorList>
    </citation>
    <scope>NUCLEOTIDE SEQUENCE</scope>
    <source>
        <strain evidence="2">ChiHjej12B11-1927</strain>
    </source>
</reference>
<dbReference type="InterPro" id="IPR018247">
    <property type="entry name" value="EF_Hand_1_Ca_BS"/>
</dbReference>
<protein>
    <submittedName>
        <fullName evidence="2">Aminotransferase class V-fold PLP-dependent enzyme</fullName>
    </submittedName>
</protein>
<dbReference type="Gene3D" id="3.90.1150.10">
    <property type="entry name" value="Aspartate Aminotransferase, domain 1"/>
    <property type="match status" value="1"/>
</dbReference>
<organism evidence="2 3">
    <name type="scientific">Candidatus Blautia pullistercoris</name>
    <dbReference type="NCBI Taxonomy" id="2838499"/>
    <lineage>
        <taxon>Bacteria</taxon>
        <taxon>Bacillati</taxon>
        <taxon>Bacillota</taxon>
        <taxon>Clostridia</taxon>
        <taxon>Lachnospirales</taxon>
        <taxon>Lachnospiraceae</taxon>
        <taxon>Blautia</taxon>
    </lineage>
</organism>
<proteinExistence type="predicted"/>
<dbReference type="InterPro" id="IPR015421">
    <property type="entry name" value="PyrdxlP-dep_Trfase_major"/>
</dbReference>
<name>A0A9D2APA7_9FIRM</name>
<evidence type="ECO:0000313" key="3">
    <source>
        <dbReference type="Proteomes" id="UP000824230"/>
    </source>
</evidence>
<dbReference type="AlphaFoldDB" id="A0A9D2APA7"/>
<evidence type="ECO:0000313" key="2">
    <source>
        <dbReference type="EMBL" id="HIX38780.1"/>
    </source>
</evidence>
<dbReference type="SUPFAM" id="SSF53383">
    <property type="entry name" value="PLP-dependent transferases"/>
    <property type="match status" value="1"/>
</dbReference>
<keyword evidence="2" id="KW-0808">Transferase</keyword>
<dbReference type="EMBL" id="DXFG01000299">
    <property type="protein sequence ID" value="HIX38780.1"/>
    <property type="molecule type" value="Genomic_DNA"/>
</dbReference>
<feature type="domain" description="Aminotransferase class V" evidence="1">
    <location>
        <begin position="8"/>
        <end position="367"/>
    </location>
</feature>
<sequence>MKGYEQKVYLNNAATSWPKPDCVALAVSQALRSLPGDAGRGGIREFDVFDQVRKKLSALLGVSSPERIALGSNSTWGLNQAVFGFPLEPGDRVLTTKAEHNAVLRPLYRLEKEGIQVIYLDVDKTGRIEPEEWKTAVRKYRPRLCVLIHVSNVTGAVNDAETLTAMAKDAGAAMLLDISQSLGWISVEMEKWGADMAAFTGHKYLLGPQGTGGLYVRPGLTLDPYVLGGTGVKSNLKEMPEEMPLHLEAGTGNEPSYHGLLAALQWAEENPLDREKTEEILRYLKKGLRDLGCRVIQPEPPVTPVLSFTIPGWHPGEAGDILSGSYDIICRTGLHCSPRIMENLGTPQGTIRLSLSRFTKRSDADRVLEAVAAMCGDQMEET</sequence>
<dbReference type="InterPro" id="IPR015422">
    <property type="entry name" value="PyrdxlP-dep_Trfase_small"/>
</dbReference>
<dbReference type="Gene3D" id="3.40.640.10">
    <property type="entry name" value="Type I PLP-dependent aspartate aminotransferase-like (Major domain)"/>
    <property type="match status" value="1"/>
</dbReference>
<reference evidence="2" key="2">
    <citation type="submission" date="2021-04" db="EMBL/GenBank/DDBJ databases">
        <authorList>
            <person name="Gilroy R."/>
        </authorList>
    </citation>
    <scope>NUCLEOTIDE SEQUENCE</scope>
    <source>
        <strain evidence="2">ChiHjej12B11-1927</strain>
    </source>
</reference>